<accession>A0A4R7FG72</accession>
<comment type="caution">
    <text evidence="4">The sequence shown here is derived from an EMBL/GenBank/DDBJ whole genome shotgun (WGS) entry which is preliminary data.</text>
</comment>
<comment type="similarity">
    <text evidence="1">Belongs to the EamA transporter family.</text>
</comment>
<keyword evidence="2" id="KW-1133">Transmembrane helix</keyword>
<dbReference type="AlphaFoldDB" id="A0A4R7FG72"/>
<feature type="transmembrane region" description="Helical" evidence="2">
    <location>
        <begin position="235"/>
        <end position="257"/>
    </location>
</feature>
<dbReference type="OrthoDB" id="68076at2"/>
<protein>
    <submittedName>
        <fullName evidence="4">EamA-like transporter family protein</fullName>
    </submittedName>
</protein>
<organism evidence="4 5">
    <name type="scientific">Amnibacterium kyonggiense</name>
    <dbReference type="NCBI Taxonomy" id="595671"/>
    <lineage>
        <taxon>Bacteria</taxon>
        <taxon>Bacillati</taxon>
        <taxon>Actinomycetota</taxon>
        <taxon>Actinomycetes</taxon>
        <taxon>Micrococcales</taxon>
        <taxon>Microbacteriaceae</taxon>
        <taxon>Amnibacterium</taxon>
    </lineage>
</organism>
<evidence type="ECO:0000256" key="2">
    <source>
        <dbReference type="SAM" id="Phobius"/>
    </source>
</evidence>
<feature type="transmembrane region" description="Helical" evidence="2">
    <location>
        <begin position="33"/>
        <end position="52"/>
    </location>
</feature>
<evidence type="ECO:0000259" key="3">
    <source>
        <dbReference type="Pfam" id="PF00892"/>
    </source>
</evidence>
<gene>
    <name evidence="4" type="ORF">CLV52_2684</name>
</gene>
<feature type="transmembrane region" description="Helical" evidence="2">
    <location>
        <begin position="145"/>
        <end position="163"/>
    </location>
</feature>
<dbReference type="InterPro" id="IPR000620">
    <property type="entry name" value="EamA_dom"/>
</dbReference>
<dbReference type="Proteomes" id="UP000295344">
    <property type="component" value="Unassembled WGS sequence"/>
</dbReference>
<dbReference type="SUPFAM" id="SSF103481">
    <property type="entry name" value="Multidrug resistance efflux transporter EmrE"/>
    <property type="match status" value="1"/>
</dbReference>
<keyword evidence="5" id="KW-1185">Reference proteome</keyword>
<feature type="domain" description="EamA" evidence="3">
    <location>
        <begin position="146"/>
        <end position="278"/>
    </location>
</feature>
<dbReference type="RefSeq" id="WP_133766859.1">
    <property type="nucleotide sequence ID" value="NZ_BAAARP010000005.1"/>
</dbReference>
<evidence type="ECO:0000313" key="4">
    <source>
        <dbReference type="EMBL" id="TDS75577.1"/>
    </source>
</evidence>
<dbReference type="EMBL" id="SOAM01000003">
    <property type="protein sequence ID" value="TDS75577.1"/>
    <property type="molecule type" value="Genomic_DNA"/>
</dbReference>
<evidence type="ECO:0000313" key="5">
    <source>
        <dbReference type="Proteomes" id="UP000295344"/>
    </source>
</evidence>
<name>A0A4R7FG72_9MICO</name>
<feature type="transmembrane region" description="Helical" evidence="2">
    <location>
        <begin position="114"/>
        <end position="133"/>
    </location>
</feature>
<dbReference type="InterPro" id="IPR037185">
    <property type="entry name" value="EmrE-like"/>
</dbReference>
<feature type="transmembrane region" description="Helical" evidence="2">
    <location>
        <begin position="89"/>
        <end position="108"/>
    </location>
</feature>
<sequence length="283" mass="28115">MTVVVLGLVSSLLYGVSDFFGAVGSRTRSATEVAFGALVVSGVTVLPAFAIVESRWSWSAVVFGALAGAAAGVGVLLLYAALAVGPVGFVSPVVALMSAVLPALWAFSTGEGTSPPAIAALAAIVVGGVLIGAEPDAGLRPRPRTVVLTLVTGVVYAAYFVFMDATPEDSGAVPMLSDSVAAVVAVGVLLLVSRRRGGAAAPPTRREVAVIVAAGLTQGVATVLLVTALHLPGLAIVSALSALYPATTVGLAVVVLHERLRARHAIGLLVAVAGVAGLALARG</sequence>
<feature type="transmembrane region" description="Helical" evidence="2">
    <location>
        <begin position="264"/>
        <end position="281"/>
    </location>
</feature>
<reference evidence="4 5" key="1">
    <citation type="submission" date="2019-03" db="EMBL/GenBank/DDBJ databases">
        <title>Genomic Encyclopedia of Archaeal and Bacterial Type Strains, Phase II (KMG-II): from individual species to whole genera.</title>
        <authorList>
            <person name="Goeker M."/>
        </authorList>
    </citation>
    <scope>NUCLEOTIDE SEQUENCE [LARGE SCALE GENOMIC DNA]</scope>
    <source>
        <strain evidence="4 5">DSM 24782</strain>
    </source>
</reference>
<feature type="transmembrane region" description="Helical" evidence="2">
    <location>
        <begin position="208"/>
        <end position="229"/>
    </location>
</feature>
<proteinExistence type="inferred from homology"/>
<keyword evidence="2" id="KW-0472">Membrane</keyword>
<feature type="transmembrane region" description="Helical" evidence="2">
    <location>
        <begin position="175"/>
        <end position="192"/>
    </location>
</feature>
<feature type="transmembrane region" description="Helical" evidence="2">
    <location>
        <begin position="58"/>
        <end position="82"/>
    </location>
</feature>
<keyword evidence="2" id="KW-0812">Transmembrane</keyword>
<dbReference type="GO" id="GO:0016020">
    <property type="term" value="C:membrane"/>
    <property type="evidence" value="ECO:0007669"/>
    <property type="project" value="InterPro"/>
</dbReference>
<feature type="transmembrane region" description="Helical" evidence="2">
    <location>
        <begin position="6"/>
        <end position="24"/>
    </location>
</feature>
<evidence type="ECO:0000256" key="1">
    <source>
        <dbReference type="ARBA" id="ARBA00007362"/>
    </source>
</evidence>
<dbReference type="Pfam" id="PF00892">
    <property type="entry name" value="EamA"/>
    <property type="match status" value="1"/>
</dbReference>